<comment type="caution">
    <text evidence="2">The sequence shown here is derived from an EMBL/GenBank/DDBJ whole genome shotgun (WGS) entry which is preliminary data.</text>
</comment>
<gene>
    <name evidence="2" type="ORF">H6A01_03330</name>
</gene>
<evidence type="ECO:0008006" key="4">
    <source>
        <dbReference type="Google" id="ProtNLM"/>
    </source>
</evidence>
<dbReference type="RefSeq" id="WP_028254483.1">
    <property type="nucleotide sequence ID" value="NZ_CALXQD010000001.1"/>
</dbReference>
<dbReference type="EMBL" id="JACJLA010000004">
    <property type="protein sequence ID" value="MBM6912365.1"/>
    <property type="molecule type" value="Genomic_DNA"/>
</dbReference>
<evidence type="ECO:0000256" key="1">
    <source>
        <dbReference type="SAM" id="MobiDB-lite"/>
    </source>
</evidence>
<name>A0ABS2GEW9_9FIRM</name>
<keyword evidence="3" id="KW-1185">Reference proteome</keyword>
<feature type="region of interest" description="Disordered" evidence="1">
    <location>
        <begin position="176"/>
        <end position="204"/>
    </location>
</feature>
<proteinExistence type="predicted"/>
<reference evidence="2 3" key="1">
    <citation type="journal article" date="2021" name="Sci. Rep.">
        <title>The distribution of antibiotic resistance genes in chicken gut microbiota commensals.</title>
        <authorList>
            <person name="Juricova H."/>
            <person name="Matiasovicova J."/>
            <person name="Kubasova T."/>
            <person name="Cejkova D."/>
            <person name="Rychlik I."/>
        </authorList>
    </citation>
    <scope>NUCLEOTIDE SEQUENCE [LARGE SCALE GENOMIC DNA]</scope>
    <source>
        <strain evidence="2 3">An537</strain>
    </source>
</reference>
<dbReference type="Proteomes" id="UP000707138">
    <property type="component" value="Unassembled WGS sequence"/>
</dbReference>
<protein>
    <recommendedName>
        <fullName evidence="4">GDYXXLXY domain-containing protein</fullName>
    </recommendedName>
</protein>
<sequence>MKYRKWIVFALVAIGAIVSQFFVQQRYTSLLQVGSEYQWPVSISRRASWIPSDYLHVTFLGAQGPWMGERAPVEQQEAYVVVVPKPSGLLTVKEVTPNRPDSGEYILARITRYENGIAEFQIPFDRVKVDLSKVNPQFYKGYKGTLLATLKVKDGHGVVTGVYSKGVSIEIAKPGSIEEQERDSRIPLEELGNGDGKITPPVEE</sequence>
<evidence type="ECO:0000313" key="3">
    <source>
        <dbReference type="Proteomes" id="UP000707138"/>
    </source>
</evidence>
<accession>A0ABS2GEW9</accession>
<organism evidence="2 3">
    <name type="scientific">Veillonella magna</name>
    <dbReference type="NCBI Taxonomy" id="464322"/>
    <lineage>
        <taxon>Bacteria</taxon>
        <taxon>Bacillati</taxon>
        <taxon>Bacillota</taxon>
        <taxon>Negativicutes</taxon>
        <taxon>Veillonellales</taxon>
        <taxon>Veillonellaceae</taxon>
        <taxon>Veillonella</taxon>
    </lineage>
</organism>
<evidence type="ECO:0000313" key="2">
    <source>
        <dbReference type="EMBL" id="MBM6912365.1"/>
    </source>
</evidence>